<dbReference type="Proteomes" id="UP000078148">
    <property type="component" value="Chromosome"/>
</dbReference>
<sequence length="62" mass="7138">MIWLKGLFLIVYGLMVGTAAVLLAVFIHTGPMQYFLHPSKIEQAYTYPAHEVIHKTHDEQRL</sequence>
<organism evidence="2 3">
    <name type="scientific">Paenibacillus bovis</name>
    <dbReference type="NCBI Taxonomy" id="1616788"/>
    <lineage>
        <taxon>Bacteria</taxon>
        <taxon>Bacillati</taxon>
        <taxon>Bacillota</taxon>
        <taxon>Bacilli</taxon>
        <taxon>Bacillales</taxon>
        <taxon>Paenibacillaceae</taxon>
        <taxon>Paenibacillus</taxon>
    </lineage>
</organism>
<dbReference type="AlphaFoldDB" id="A0A172ZF85"/>
<dbReference type="OrthoDB" id="2664067at2"/>
<keyword evidence="1" id="KW-0472">Membrane</keyword>
<gene>
    <name evidence="2" type="ORF">AR543_10065</name>
</gene>
<dbReference type="KEGG" id="pbv:AR543_10065"/>
<keyword evidence="3" id="KW-1185">Reference proteome</keyword>
<dbReference type="RefSeq" id="WP_060534058.1">
    <property type="nucleotide sequence ID" value="NZ_CP013023.1"/>
</dbReference>
<proteinExistence type="predicted"/>
<evidence type="ECO:0000313" key="3">
    <source>
        <dbReference type="Proteomes" id="UP000078148"/>
    </source>
</evidence>
<reference evidence="3" key="1">
    <citation type="submission" date="2015-10" db="EMBL/GenBank/DDBJ databases">
        <title>Genome of Paenibacillus bovis sp. nov.</title>
        <authorList>
            <person name="Wu Z."/>
            <person name="Gao C."/>
            <person name="Liu Z."/>
            <person name="Zheng H."/>
        </authorList>
    </citation>
    <scope>NUCLEOTIDE SEQUENCE [LARGE SCALE GENOMIC DNA]</scope>
    <source>
        <strain evidence="3">BD3526</strain>
    </source>
</reference>
<name>A0A172ZF85_9BACL</name>
<evidence type="ECO:0000256" key="1">
    <source>
        <dbReference type="SAM" id="Phobius"/>
    </source>
</evidence>
<keyword evidence="1" id="KW-0812">Transmembrane</keyword>
<feature type="transmembrane region" description="Helical" evidence="1">
    <location>
        <begin position="6"/>
        <end position="27"/>
    </location>
</feature>
<evidence type="ECO:0000313" key="2">
    <source>
        <dbReference type="EMBL" id="ANF96311.1"/>
    </source>
</evidence>
<reference evidence="2 3" key="2">
    <citation type="journal article" date="2016" name="Int. J. Syst. Evol. Microbiol.">
        <title>Paenibacillus bovis sp. nov., isolated from raw yak (Bos grunniens) milk.</title>
        <authorList>
            <person name="Gao C."/>
            <person name="Han J."/>
            <person name="Liu Z."/>
            <person name="Xu X."/>
            <person name="Hang F."/>
            <person name="Wu Z."/>
        </authorList>
    </citation>
    <scope>NUCLEOTIDE SEQUENCE [LARGE SCALE GENOMIC DNA]</scope>
    <source>
        <strain evidence="2 3">BD3526</strain>
    </source>
</reference>
<dbReference type="EMBL" id="CP013023">
    <property type="protein sequence ID" value="ANF96311.1"/>
    <property type="molecule type" value="Genomic_DNA"/>
</dbReference>
<keyword evidence="1" id="KW-1133">Transmembrane helix</keyword>
<protein>
    <submittedName>
        <fullName evidence="2">Uncharacterized protein</fullName>
    </submittedName>
</protein>
<accession>A0A172ZF85</accession>